<dbReference type="InterPro" id="IPR047057">
    <property type="entry name" value="MerR_fam"/>
</dbReference>
<reference evidence="4 5" key="1">
    <citation type="submission" date="2023-04" db="EMBL/GenBank/DDBJ databases">
        <title>Marinoamorphus aggregata gen. nov., sp. Nov., isolate from tissue of brittle star Ophioplocus japonicus.</title>
        <authorList>
            <person name="Kawano K."/>
            <person name="Sawayama S."/>
            <person name="Nakagawa S."/>
        </authorList>
    </citation>
    <scope>NUCLEOTIDE SEQUENCE [LARGE SCALE GENOMIC DNA]</scope>
    <source>
        <strain evidence="4 5">NKW23</strain>
    </source>
</reference>
<dbReference type="CDD" id="cd04776">
    <property type="entry name" value="HTH_GnyR"/>
    <property type="match status" value="1"/>
</dbReference>
<comment type="caution">
    <text evidence="4">The sequence shown here is derived from an EMBL/GenBank/DDBJ whole genome shotgun (WGS) entry which is preliminary data.</text>
</comment>
<proteinExistence type="predicted"/>
<dbReference type="Pfam" id="PF13411">
    <property type="entry name" value="MerR_1"/>
    <property type="match status" value="1"/>
</dbReference>
<accession>A0ABQ6LRS4</accession>
<keyword evidence="5" id="KW-1185">Reference proteome</keyword>
<dbReference type="SMART" id="SM00422">
    <property type="entry name" value="HTH_MERR"/>
    <property type="match status" value="1"/>
</dbReference>
<protein>
    <submittedName>
        <fullName evidence="4">MerR family DNA-binding transcriptional regulator</fullName>
    </submittedName>
</protein>
<feature type="coiled-coil region" evidence="2">
    <location>
        <begin position="87"/>
        <end position="128"/>
    </location>
</feature>
<dbReference type="SUPFAM" id="SSF46955">
    <property type="entry name" value="Putative DNA-binding domain"/>
    <property type="match status" value="1"/>
</dbReference>
<evidence type="ECO:0000259" key="3">
    <source>
        <dbReference type="PROSITE" id="PS50937"/>
    </source>
</evidence>
<feature type="domain" description="HTH merR-type" evidence="3">
    <location>
        <begin position="5"/>
        <end position="72"/>
    </location>
</feature>
<dbReference type="PANTHER" id="PTHR30204:SF58">
    <property type="entry name" value="HTH-TYPE TRANSCRIPTIONAL REGULATOR YFMP"/>
    <property type="match status" value="1"/>
</dbReference>
<evidence type="ECO:0000313" key="5">
    <source>
        <dbReference type="Proteomes" id="UP001239909"/>
    </source>
</evidence>
<keyword evidence="2" id="KW-0175">Coiled coil</keyword>
<name>A0ABQ6LRS4_9RHOB</name>
<dbReference type="Gene3D" id="1.10.1660.10">
    <property type="match status" value="1"/>
</dbReference>
<dbReference type="PROSITE" id="PS50937">
    <property type="entry name" value="HTH_MERR_2"/>
    <property type="match status" value="1"/>
</dbReference>
<dbReference type="Proteomes" id="UP001239909">
    <property type="component" value="Unassembled WGS sequence"/>
</dbReference>
<dbReference type="EMBL" id="BSYI01000029">
    <property type="protein sequence ID" value="GMG84081.1"/>
    <property type="molecule type" value="Genomic_DNA"/>
</dbReference>
<gene>
    <name evidence="4" type="ORF">LNKW23_32950</name>
</gene>
<dbReference type="InterPro" id="IPR009061">
    <property type="entry name" value="DNA-bd_dom_put_sf"/>
</dbReference>
<dbReference type="GO" id="GO:0003677">
    <property type="term" value="F:DNA binding"/>
    <property type="evidence" value="ECO:0007669"/>
    <property type="project" value="UniProtKB-KW"/>
</dbReference>
<sequence>MPDRTYSIRELCDEFDVTPRTLRYYESKELLAPHRQGQRRLFTVSDRARLKLILRGKRFGFSLAEIKDLLDLYDREDGQVAQLSATLSAAKRHRAELAAKRDELEAALVDLDAQMDQIEALLAAKTARKTAP</sequence>
<dbReference type="PANTHER" id="PTHR30204">
    <property type="entry name" value="REDOX-CYCLING DRUG-SENSING TRANSCRIPTIONAL ACTIVATOR SOXR"/>
    <property type="match status" value="1"/>
</dbReference>
<dbReference type="RefSeq" id="WP_285673024.1">
    <property type="nucleotide sequence ID" value="NZ_BSYI01000029.1"/>
</dbReference>
<evidence type="ECO:0000313" key="4">
    <source>
        <dbReference type="EMBL" id="GMG84081.1"/>
    </source>
</evidence>
<dbReference type="InterPro" id="IPR000551">
    <property type="entry name" value="MerR-type_HTH_dom"/>
</dbReference>
<organism evidence="4 5">
    <name type="scientific">Paralimibaculum aggregatum</name>
    <dbReference type="NCBI Taxonomy" id="3036245"/>
    <lineage>
        <taxon>Bacteria</taxon>
        <taxon>Pseudomonadati</taxon>
        <taxon>Pseudomonadota</taxon>
        <taxon>Alphaproteobacteria</taxon>
        <taxon>Rhodobacterales</taxon>
        <taxon>Paracoccaceae</taxon>
        <taxon>Paralimibaculum</taxon>
    </lineage>
</organism>
<evidence type="ECO:0000256" key="2">
    <source>
        <dbReference type="SAM" id="Coils"/>
    </source>
</evidence>
<keyword evidence="1 4" id="KW-0238">DNA-binding</keyword>
<evidence type="ECO:0000256" key="1">
    <source>
        <dbReference type="ARBA" id="ARBA00023125"/>
    </source>
</evidence>